<gene>
    <name evidence="1" type="ORF">KY290_025213</name>
</gene>
<reference evidence="1 2" key="1">
    <citation type="journal article" date="2021" name="bioRxiv">
        <title>Chromosome-scale and haplotype-resolved genome assembly of a tetraploid potato cultivar.</title>
        <authorList>
            <person name="Sun H."/>
            <person name="Jiao W.-B."/>
            <person name="Krause K."/>
            <person name="Campoy J.A."/>
            <person name="Goel M."/>
            <person name="Folz-Donahue K."/>
            <person name="Kukat C."/>
            <person name="Huettel B."/>
            <person name="Schneeberger K."/>
        </authorList>
    </citation>
    <scope>NUCLEOTIDE SEQUENCE [LARGE SCALE GENOMIC DNA]</scope>
    <source>
        <strain evidence="1">SolTubOtavaFocal</strain>
        <tissue evidence="1">Leaves</tissue>
    </source>
</reference>
<keyword evidence="2" id="KW-1185">Reference proteome</keyword>
<organism evidence="1 2">
    <name type="scientific">Solanum tuberosum</name>
    <name type="common">Potato</name>
    <dbReference type="NCBI Taxonomy" id="4113"/>
    <lineage>
        <taxon>Eukaryota</taxon>
        <taxon>Viridiplantae</taxon>
        <taxon>Streptophyta</taxon>
        <taxon>Embryophyta</taxon>
        <taxon>Tracheophyta</taxon>
        <taxon>Spermatophyta</taxon>
        <taxon>Magnoliopsida</taxon>
        <taxon>eudicotyledons</taxon>
        <taxon>Gunneridae</taxon>
        <taxon>Pentapetalae</taxon>
        <taxon>asterids</taxon>
        <taxon>lamiids</taxon>
        <taxon>Solanales</taxon>
        <taxon>Solanaceae</taxon>
        <taxon>Solanoideae</taxon>
        <taxon>Solaneae</taxon>
        <taxon>Solanum</taxon>
    </lineage>
</organism>
<comment type="caution">
    <text evidence="1">The sequence shown here is derived from an EMBL/GenBank/DDBJ whole genome shotgun (WGS) entry which is preliminary data.</text>
</comment>
<name>A0ABQ7UUZ3_SOLTU</name>
<proteinExistence type="predicted"/>
<protein>
    <submittedName>
        <fullName evidence="1">Uncharacterized protein</fullName>
    </submittedName>
</protein>
<evidence type="ECO:0000313" key="1">
    <source>
        <dbReference type="EMBL" id="KAH0754943.1"/>
    </source>
</evidence>
<sequence>MLCSSNTKQLKIDQTKKVDSQSSESLVYVDQVPFTISLEENLHNNENQVVNEDEHHVQNDQYDVVDAPVQDDVIDPQPIIDTLYDSLRRSARGRIPLSRYSLNEYVLLTDGGELESLDEAMKNEDKKVV</sequence>
<dbReference type="EMBL" id="JAIVGD010000018">
    <property type="protein sequence ID" value="KAH0754943.1"/>
    <property type="molecule type" value="Genomic_DNA"/>
</dbReference>
<evidence type="ECO:0000313" key="2">
    <source>
        <dbReference type="Proteomes" id="UP000826656"/>
    </source>
</evidence>
<dbReference type="Proteomes" id="UP000826656">
    <property type="component" value="Unassembled WGS sequence"/>
</dbReference>
<accession>A0ABQ7UUZ3</accession>